<name>A0AA38IN53_9CUCU</name>
<evidence type="ECO:0000313" key="2">
    <source>
        <dbReference type="Proteomes" id="UP001168821"/>
    </source>
</evidence>
<evidence type="ECO:0000313" key="1">
    <source>
        <dbReference type="EMBL" id="KAJ3658263.1"/>
    </source>
</evidence>
<dbReference type="AlphaFoldDB" id="A0AA38IN53"/>
<protein>
    <submittedName>
        <fullName evidence="1">Uncharacterized protein</fullName>
    </submittedName>
</protein>
<reference evidence="1" key="1">
    <citation type="journal article" date="2023" name="G3 (Bethesda)">
        <title>Whole genome assemblies of Zophobas morio and Tenebrio molitor.</title>
        <authorList>
            <person name="Kaur S."/>
            <person name="Stinson S.A."/>
            <person name="diCenzo G.C."/>
        </authorList>
    </citation>
    <scope>NUCLEOTIDE SEQUENCE</scope>
    <source>
        <strain evidence="1">QUZm001</strain>
    </source>
</reference>
<gene>
    <name evidence="1" type="ORF">Zmor_010014</name>
</gene>
<comment type="caution">
    <text evidence="1">The sequence shown here is derived from an EMBL/GenBank/DDBJ whole genome shotgun (WGS) entry which is preliminary data.</text>
</comment>
<organism evidence="1 2">
    <name type="scientific">Zophobas morio</name>
    <dbReference type="NCBI Taxonomy" id="2755281"/>
    <lineage>
        <taxon>Eukaryota</taxon>
        <taxon>Metazoa</taxon>
        <taxon>Ecdysozoa</taxon>
        <taxon>Arthropoda</taxon>
        <taxon>Hexapoda</taxon>
        <taxon>Insecta</taxon>
        <taxon>Pterygota</taxon>
        <taxon>Neoptera</taxon>
        <taxon>Endopterygota</taxon>
        <taxon>Coleoptera</taxon>
        <taxon>Polyphaga</taxon>
        <taxon>Cucujiformia</taxon>
        <taxon>Tenebrionidae</taxon>
        <taxon>Zophobas</taxon>
    </lineage>
</organism>
<sequence>MPKIFLIKNRLQRLLESENGGTHKNEILDDAQPLSLTVHKEGKIRQERSLSLVTHLMRLNGYYRGTVGGMSNHQIGHLVTGR</sequence>
<keyword evidence="2" id="KW-1185">Reference proteome</keyword>
<dbReference type="EMBL" id="JALNTZ010000003">
    <property type="protein sequence ID" value="KAJ3658263.1"/>
    <property type="molecule type" value="Genomic_DNA"/>
</dbReference>
<accession>A0AA38IN53</accession>
<proteinExistence type="predicted"/>
<dbReference type="Proteomes" id="UP001168821">
    <property type="component" value="Unassembled WGS sequence"/>
</dbReference>